<evidence type="ECO:0000313" key="1">
    <source>
        <dbReference type="EMBL" id="CPR10785.1"/>
    </source>
</evidence>
<accession>A0A0U0W9H9</accession>
<dbReference type="RefSeq" id="WP_085179827.1">
    <property type="nucleotide sequence ID" value="NZ_CSTD01000002.1"/>
</dbReference>
<dbReference type="InterPro" id="IPR036689">
    <property type="entry name" value="ESAT-6-like_sf"/>
</dbReference>
<dbReference type="OrthoDB" id="4762157at2"/>
<dbReference type="InterPro" id="IPR010310">
    <property type="entry name" value="T7SS_ESAT-6-like"/>
</dbReference>
<dbReference type="SUPFAM" id="SSF140453">
    <property type="entry name" value="EsxAB dimer-like"/>
    <property type="match status" value="1"/>
</dbReference>
<sequence length="97" mass="10247">MADFISYDPAVVSDFATDVGSRAGQLEALHGDTANLTNALQEFFAGQGAMGFFDAQHQMLSGLQGLVDTVRQHGTTTSHVLGNAIATDKASQGLFWT</sequence>
<dbReference type="Gene3D" id="1.10.287.1060">
    <property type="entry name" value="ESAT-6-like"/>
    <property type="match status" value="1"/>
</dbReference>
<protein>
    <submittedName>
        <fullName evidence="1">ESAT-6 like protein ESXC</fullName>
    </submittedName>
</protein>
<evidence type="ECO:0000313" key="2">
    <source>
        <dbReference type="Proteomes" id="UP000198875"/>
    </source>
</evidence>
<proteinExistence type="predicted"/>
<dbReference type="Proteomes" id="UP000198875">
    <property type="component" value="Unassembled WGS sequence"/>
</dbReference>
<dbReference type="Pfam" id="PF06013">
    <property type="entry name" value="WXG100"/>
    <property type="match status" value="1"/>
</dbReference>
<name>A0A0U0W9H9_MYCBE</name>
<dbReference type="EMBL" id="CSTD01000002">
    <property type="protein sequence ID" value="CPR10785.1"/>
    <property type="molecule type" value="Genomic_DNA"/>
</dbReference>
<reference evidence="1 2" key="1">
    <citation type="submission" date="2015-03" db="EMBL/GenBank/DDBJ databases">
        <authorList>
            <person name="Murphy D."/>
        </authorList>
    </citation>
    <scope>NUCLEOTIDE SEQUENCE [LARGE SCALE GENOMIC DNA]</scope>
    <source>
        <strain evidence="1 2">DSM 44277</strain>
    </source>
</reference>
<organism evidence="1 2">
    <name type="scientific">Mycobacterium bohemicum DSM 44277</name>
    <dbReference type="NCBI Taxonomy" id="1236609"/>
    <lineage>
        <taxon>Bacteria</taxon>
        <taxon>Bacillati</taxon>
        <taxon>Actinomycetota</taxon>
        <taxon>Actinomycetes</taxon>
        <taxon>Mycobacteriales</taxon>
        <taxon>Mycobacteriaceae</taxon>
        <taxon>Mycobacterium</taxon>
    </lineage>
</organism>
<dbReference type="AlphaFoldDB" id="A0A0U0W9H9"/>
<gene>
    <name evidence="1" type="primary">esxC</name>
    <name evidence="1" type="ORF">BN971_02056</name>
</gene>